<dbReference type="EMBL" id="PZQS01000002">
    <property type="protein sequence ID" value="PVD35478.1"/>
    <property type="molecule type" value="Genomic_DNA"/>
</dbReference>
<name>A0A2T7PPY5_POMCA</name>
<evidence type="ECO:0008006" key="3">
    <source>
        <dbReference type="Google" id="ProtNLM"/>
    </source>
</evidence>
<keyword evidence="2" id="KW-1185">Reference proteome</keyword>
<organism evidence="1 2">
    <name type="scientific">Pomacea canaliculata</name>
    <name type="common">Golden apple snail</name>
    <dbReference type="NCBI Taxonomy" id="400727"/>
    <lineage>
        <taxon>Eukaryota</taxon>
        <taxon>Metazoa</taxon>
        <taxon>Spiralia</taxon>
        <taxon>Lophotrochozoa</taxon>
        <taxon>Mollusca</taxon>
        <taxon>Gastropoda</taxon>
        <taxon>Caenogastropoda</taxon>
        <taxon>Architaenioglossa</taxon>
        <taxon>Ampullarioidea</taxon>
        <taxon>Ampullariidae</taxon>
        <taxon>Pomacea</taxon>
    </lineage>
</organism>
<dbReference type="InterPro" id="IPR016186">
    <property type="entry name" value="C-type_lectin-like/link_sf"/>
</dbReference>
<dbReference type="Proteomes" id="UP000245119">
    <property type="component" value="Linkage Group LG2"/>
</dbReference>
<dbReference type="InterPro" id="IPR016187">
    <property type="entry name" value="CTDL_fold"/>
</dbReference>
<dbReference type="AlphaFoldDB" id="A0A2T7PPY5"/>
<accession>A0A2T7PPY5</accession>
<reference evidence="1 2" key="1">
    <citation type="submission" date="2018-04" db="EMBL/GenBank/DDBJ databases">
        <title>The genome of golden apple snail Pomacea canaliculata provides insight into stress tolerance and invasive adaptation.</title>
        <authorList>
            <person name="Liu C."/>
            <person name="Liu B."/>
            <person name="Ren Y."/>
            <person name="Zhang Y."/>
            <person name="Wang H."/>
            <person name="Li S."/>
            <person name="Jiang F."/>
            <person name="Yin L."/>
            <person name="Zhang G."/>
            <person name="Qian W."/>
            <person name="Fan W."/>
        </authorList>
    </citation>
    <scope>NUCLEOTIDE SEQUENCE [LARGE SCALE GENOMIC DNA]</scope>
    <source>
        <strain evidence="1">SZHN2017</strain>
        <tissue evidence="1">Muscle</tissue>
    </source>
</reference>
<dbReference type="Gene3D" id="3.10.100.10">
    <property type="entry name" value="Mannose-Binding Protein A, subunit A"/>
    <property type="match status" value="1"/>
</dbReference>
<dbReference type="OrthoDB" id="6039715at2759"/>
<dbReference type="SUPFAM" id="SSF56436">
    <property type="entry name" value="C-type lectin-like"/>
    <property type="match status" value="1"/>
</dbReference>
<evidence type="ECO:0000313" key="1">
    <source>
        <dbReference type="EMBL" id="PVD35478.1"/>
    </source>
</evidence>
<protein>
    <recommendedName>
        <fullName evidence="3">C-type lectin domain-containing protein</fullName>
    </recommendedName>
</protein>
<sequence length="378" mass="42859">MHVGRRLCDRERVGACLGVCTLPVNACAVSHNFCPPQKHDTMRDKENMWREVKYKISRFTSFTTKMKLLQHTSPAHDRETSSSEYRVTGVNFLNKTTADLQVTTNNITATRRVYSDTGDFDLFSLFHALSALPQQLRDGRWNCSVPHWPDFRLHFPCNLVSDCVGGEDEVDCPYTSHVCAPGVQWTNGPCAQFVKADRKLSWESASAICKSRGMVLLSAPKPKDWEALMYLLHFHPYDYTYYGLRAAPLLMPFMYKGGLMWVDDIFAHYAKYTGTFRYGDCFAVILKEEYYVRQGTSTNCSLAISSYLLCEVPAPRDDTLPQMPVVKANWFLTNSYSTLKFLDAQGSGMSPKDLATNTMLVHLSLANCNISVLEYELC</sequence>
<evidence type="ECO:0000313" key="2">
    <source>
        <dbReference type="Proteomes" id="UP000245119"/>
    </source>
</evidence>
<proteinExistence type="predicted"/>
<comment type="caution">
    <text evidence="1">The sequence shown here is derived from an EMBL/GenBank/DDBJ whole genome shotgun (WGS) entry which is preliminary data.</text>
</comment>
<gene>
    <name evidence="1" type="ORF">C0Q70_02441</name>
</gene>